<comment type="caution">
    <text evidence="2">The sequence shown here is derived from an EMBL/GenBank/DDBJ whole genome shotgun (WGS) entry which is preliminary data.</text>
</comment>
<gene>
    <name evidence="2" type="ORF">CBOVIS_LOCUS7154</name>
</gene>
<organism evidence="2 3">
    <name type="scientific">Caenorhabditis bovis</name>
    <dbReference type="NCBI Taxonomy" id="2654633"/>
    <lineage>
        <taxon>Eukaryota</taxon>
        <taxon>Metazoa</taxon>
        <taxon>Ecdysozoa</taxon>
        <taxon>Nematoda</taxon>
        <taxon>Chromadorea</taxon>
        <taxon>Rhabditida</taxon>
        <taxon>Rhabditina</taxon>
        <taxon>Rhabditomorpha</taxon>
        <taxon>Rhabditoidea</taxon>
        <taxon>Rhabditidae</taxon>
        <taxon>Peloderinae</taxon>
        <taxon>Caenorhabditis</taxon>
    </lineage>
</organism>
<dbReference type="Proteomes" id="UP000494206">
    <property type="component" value="Unassembled WGS sequence"/>
</dbReference>
<keyword evidence="3" id="KW-1185">Reference proteome</keyword>
<evidence type="ECO:0000256" key="1">
    <source>
        <dbReference type="SAM" id="SignalP"/>
    </source>
</evidence>
<proteinExistence type="predicted"/>
<feature type="signal peptide" evidence="1">
    <location>
        <begin position="1"/>
        <end position="25"/>
    </location>
</feature>
<evidence type="ECO:0000313" key="2">
    <source>
        <dbReference type="EMBL" id="CAB3404891.1"/>
    </source>
</evidence>
<protein>
    <submittedName>
        <fullName evidence="2">Uncharacterized protein</fullName>
    </submittedName>
</protein>
<name>A0A8S1F2V4_9PELO</name>
<dbReference type="AlphaFoldDB" id="A0A8S1F2V4"/>
<dbReference type="OrthoDB" id="5850626at2759"/>
<keyword evidence="1" id="KW-0732">Signal</keyword>
<feature type="chain" id="PRO_5035765575" evidence="1">
    <location>
        <begin position="26"/>
        <end position="214"/>
    </location>
</feature>
<reference evidence="2 3" key="1">
    <citation type="submission" date="2020-04" db="EMBL/GenBank/DDBJ databases">
        <authorList>
            <person name="Laetsch R D."/>
            <person name="Stevens L."/>
            <person name="Kumar S."/>
            <person name="Blaxter L. M."/>
        </authorList>
    </citation>
    <scope>NUCLEOTIDE SEQUENCE [LARGE SCALE GENOMIC DNA]</scope>
</reference>
<evidence type="ECO:0000313" key="3">
    <source>
        <dbReference type="Proteomes" id="UP000494206"/>
    </source>
</evidence>
<accession>A0A8S1F2V4</accession>
<dbReference type="EMBL" id="CADEPM010000004">
    <property type="protein sequence ID" value="CAB3404891.1"/>
    <property type="molecule type" value="Genomic_DNA"/>
</dbReference>
<sequence length="214" mass="23968">MLSKTFVTTAFFLFLLANPVELARAETVELKTAKASGKRRLDLNPLHLLCYPCKGVVWLLGGILGSLLGPNLIKQLGIFTCAYTSSIIIKWPYVPNLLCTAIFDTVFLLTKKSKNGFCSTIFLCRKVKNEPATSADLIARHEDEMIEILESDKPPTLSPYMEHFTQTLMNLIPMAVRDGEIFGVTPEEVQQAIRNFAAAVEHQMKYLESKNIEI</sequence>